<accession>A0A1I3V210</accession>
<gene>
    <name evidence="1" type="ORF">SAMN05444682_115145</name>
</gene>
<dbReference type="RefSeq" id="WP_090632144.1">
    <property type="nucleotide sequence ID" value="NZ_FOQO01000015.1"/>
</dbReference>
<name>A0A1I3V210_9SPHI</name>
<proteinExistence type="predicted"/>
<keyword evidence="2" id="KW-1185">Reference proteome</keyword>
<protein>
    <submittedName>
        <fullName evidence="1">Uncharacterized protein</fullName>
    </submittedName>
</protein>
<reference evidence="1 2" key="1">
    <citation type="submission" date="2016-10" db="EMBL/GenBank/DDBJ databases">
        <authorList>
            <person name="de Groot N.N."/>
        </authorList>
    </citation>
    <scope>NUCLEOTIDE SEQUENCE [LARGE SCALE GENOMIC DNA]</scope>
    <source>
        <strain evidence="1 2">RK1</strain>
    </source>
</reference>
<sequence length="79" mass="9323">MTELQFEIVSEQRLETLFTYAQVHFLAKQGSFILKNEIVEDENEDEEFFINLCYESGKVAICFKEQVDGLIKLIDKHFE</sequence>
<dbReference type="EMBL" id="FOQO01000015">
    <property type="protein sequence ID" value="SFJ88989.1"/>
    <property type="molecule type" value="Genomic_DNA"/>
</dbReference>
<dbReference type="STRING" id="1477437.SAMN05444682_115145"/>
<evidence type="ECO:0000313" key="2">
    <source>
        <dbReference type="Proteomes" id="UP000198670"/>
    </source>
</evidence>
<organism evidence="1 2">
    <name type="scientific">Parapedobacter indicus</name>
    <dbReference type="NCBI Taxonomy" id="1477437"/>
    <lineage>
        <taxon>Bacteria</taxon>
        <taxon>Pseudomonadati</taxon>
        <taxon>Bacteroidota</taxon>
        <taxon>Sphingobacteriia</taxon>
        <taxon>Sphingobacteriales</taxon>
        <taxon>Sphingobacteriaceae</taxon>
        <taxon>Parapedobacter</taxon>
    </lineage>
</organism>
<evidence type="ECO:0000313" key="1">
    <source>
        <dbReference type="EMBL" id="SFJ88989.1"/>
    </source>
</evidence>
<dbReference type="Proteomes" id="UP000198670">
    <property type="component" value="Unassembled WGS sequence"/>
</dbReference>
<dbReference type="AlphaFoldDB" id="A0A1I3V210"/>